<evidence type="ECO:0000259" key="4">
    <source>
        <dbReference type="PROSITE" id="PS51843"/>
    </source>
</evidence>
<dbReference type="PROSITE" id="PS51843">
    <property type="entry name" value="NR_LBD"/>
    <property type="match status" value="1"/>
</dbReference>
<keyword evidence="1" id="KW-0805">Transcription regulation</keyword>
<dbReference type="GO" id="GO:0003700">
    <property type="term" value="F:DNA-binding transcription factor activity"/>
    <property type="evidence" value="ECO:0007669"/>
    <property type="project" value="TreeGrafter"/>
</dbReference>
<evidence type="ECO:0000256" key="2">
    <source>
        <dbReference type="ARBA" id="ARBA00023163"/>
    </source>
</evidence>
<proteinExistence type="predicted"/>
<sequence>MHSYQQLYQKRNVLHAPKLKPRATTYCEFSQVYINDVYLQYEFLEDCFPQFKAMAPFEKKHVFKYFFVSFLILEMGYKSYVEGGKEGFVLANGDFIDTTNLDKFYYDPGSLEKCNTSDAVKMYRPYFEQIKRNVSEPLCHRKISLIEFLALVTLCTWNDSLDGQPECYYQHCRPVRQRVIADLMTFYERDTPDRDPALRLSGLLMLLPGFDRSVELFLQTMEVKRLFRCFPFHEKLYRIVSGQ</sequence>
<dbReference type="PANTHER" id="PTHR46011">
    <property type="entry name" value="NUCLEAR HORMONE RECEPTOR FAMILY MEMBER NHR-86-RELATED"/>
    <property type="match status" value="1"/>
</dbReference>
<dbReference type="PANTHER" id="PTHR46011:SF29">
    <property type="entry name" value="NUCLEAR HORMONE RECEPTOR FAMILY MEMBER NHR-57"/>
    <property type="match status" value="1"/>
</dbReference>
<dbReference type="InterPro" id="IPR035500">
    <property type="entry name" value="NHR-like_dom_sf"/>
</dbReference>
<accession>A0A8R1I966</accession>
<organism evidence="5 6">
    <name type="scientific">Caenorhabditis japonica</name>
    <dbReference type="NCBI Taxonomy" id="281687"/>
    <lineage>
        <taxon>Eukaryota</taxon>
        <taxon>Metazoa</taxon>
        <taxon>Ecdysozoa</taxon>
        <taxon>Nematoda</taxon>
        <taxon>Chromadorea</taxon>
        <taxon>Rhabditida</taxon>
        <taxon>Rhabditina</taxon>
        <taxon>Rhabditomorpha</taxon>
        <taxon>Rhabditoidea</taxon>
        <taxon>Rhabditidae</taxon>
        <taxon>Peloderinae</taxon>
        <taxon>Caenorhabditis</taxon>
    </lineage>
</organism>
<dbReference type="Pfam" id="PF00104">
    <property type="entry name" value="Hormone_recep"/>
    <property type="match status" value="1"/>
</dbReference>
<reference evidence="5" key="2">
    <citation type="submission" date="2022-06" db="UniProtKB">
        <authorList>
            <consortium name="EnsemblMetazoa"/>
        </authorList>
    </citation>
    <scope>IDENTIFICATION</scope>
    <source>
        <strain evidence="5">DF5081</strain>
    </source>
</reference>
<dbReference type="SMART" id="SM00430">
    <property type="entry name" value="HOLI"/>
    <property type="match status" value="1"/>
</dbReference>
<evidence type="ECO:0000313" key="6">
    <source>
        <dbReference type="Proteomes" id="UP000005237"/>
    </source>
</evidence>
<keyword evidence="3" id="KW-0675">Receptor</keyword>
<dbReference type="InterPro" id="IPR000536">
    <property type="entry name" value="Nucl_hrmn_rcpt_lig-bd"/>
</dbReference>
<feature type="domain" description="NR LBD" evidence="4">
    <location>
        <begin position="1"/>
        <end position="243"/>
    </location>
</feature>
<dbReference type="AlphaFoldDB" id="A0A8R1I966"/>
<dbReference type="Proteomes" id="UP000005237">
    <property type="component" value="Unassembled WGS sequence"/>
</dbReference>
<keyword evidence="6" id="KW-1185">Reference proteome</keyword>
<dbReference type="EnsemblMetazoa" id="CJA21731.1">
    <property type="protein sequence ID" value="CJA21731.1"/>
    <property type="gene ID" value="WBGene00177303"/>
</dbReference>
<dbReference type="GO" id="GO:0006357">
    <property type="term" value="P:regulation of transcription by RNA polymerase II"/>
    <property type="evidence" value="ECO:0007669"/>
    <property type="project" value="TreeGrafter"/>
</dbReference>
<evidence type="ECO:0000313" key="5">
    <source>
        <dbReference type="EnsemblMetazoa" id="CJA21731.1"/>
    </source>
</evidence>
<dbReference type="Gene3D" id="1.10.565.10">
    <property type="entry name" value="Retinoid X Receptor"/>
    <property type="match status" value="1"/>
</dbReference>
<name>A0A8R1I966_CAEJA</name>
<dbReference type="SUPFAM" id="SSF48508">
    <property type="entry name" value="Nuclear receptor ligand-binding domain"/>
    <property type="match status" value="1"/>
</dbReference>
<protein>
    <submittedName>
        <fullName evidence="5">NR LBD domain-containing protein</fullName>
    </submittedName>
</protein>
<reference evidence="6" key="1">
    <citation type="submission" date="2010-08" db="EMBL/GenBank/DDBJ databases">
        <authorList>
            <consortium name="Caenorhabditis japonica Sequencing Consortium"/>
            <person name="Wilson R.K."/>
        </authorList>
    </citation>
    <scope>NUCLEOTIDE SEQUENCE [LARGE SCALE GENOMIC DNA]</scope>
    <source>
        <strain evidence="6">DF5081</strain>
    </source>
</reference>
<keyword evidence="2" id="KW-0804">Transcription</keyword>
<evidence type="ECO:0000256" key="1">
    <source>
        <dbReference type="ARBA" id="ARBA00023015"/>
    </source>
</evidence>
<dbReference type="GO" id="GO:0005634">
    <property type="term" value="C:nucleus"/>
    <property type="evidence" value="ECO:0007669"/>
    <property type="project" value="TreeGrafter"/>
</dbReference>
<evidence type="ECO:0000256" key="3">
    <source>
        <dbReference type="ARBA" id="ARBA00023170"/>
    </source>
</evidence>